<dbReference type="GO" id="GO:0030688">
    <property type="term" value="C:preribosome, small subunit precursor"/>
    <property type="evidence" value="ECO:0007669"/>
    <property type="project" value="TreeGrafter"/>
</dbReference>
<gene>
    <name evidence="3" type="ORF">RHTO0S_08e08284g</name>
</gene>
<comment type="similarity">
    <text evidence="1">Belongs to the LTV1 family.</text>
</comment>
<dbReference type="PANTHER" id="PTHR21531:SF0">
    <property type="entry name" value="PROTEIN LTV1 HOMOLOG"/>
    <property type="match status" value="1"/>
</dbReference>
<dbReference type="AlphaFoldDB" id="A0A061B7T7"/>
<sequence>MAPSLWRRPGTKTFQLVHRSQRDPLINDPSASDRVLKLVDRSQKKHRGDGATSYAASEFAGVEDDEEDAKLAAGDAAAYGIFYDDADEYDYLQHLRSVGGGGESYLIEAPSQQDSKHKGKGKAKELGGFELSEEALRRQDAQQSGAPAPFEMPEDVLPSHPLDEVSYDKIMASKAPERGLMPDLDPSIREVLEALDDEAYAADDGAGTDDEDEFWNGVLEGGEVQDKSEQVWEDDEAEGVAEGVEKLALDGEEGAGGADDQWAALKRFKAAGGAGAAASDDEDDEDYGSEGGDTIADLRATLATAKRPSRKSGMSAAGSAFSMSSSAMFRNEQLRTLDDRFDQIEKLYDEESDDSWGEGSDDDEGPDPSILPQGAARDDLERIMDDFLAKYEVIGGKYRPALEPLAGGGAGDDSIAANTSRLDRLRAELAKLDLGEEEEGEDPEVTARRREKERILAIVERQQLEESSRKKKDRLPMVTIIEDQQKERWDCETVLSTYSNLSNHPRMLRLRDSRGPQPAQIKIDPKTGFPTVNGETVFDGRPSAKKDGDTIMEEDEPEEDEEEEEEYVIRETVKRPRAETADDKKARKAAVKAERAARRQEKKGTKEAFESETKRQKRIQGRRVAEGGAADIRSGQVGVRRLA</sequence>
<dbReference type="GO" id="GO:0005634">
    <property type="term" value="C:nucleus"/>
    <property type="evidence" value="ECO:0007669"/>
    <property type="project" value="TreeGrafter"/>
</dbReference>
<proteinExistence type="inferred from homology"/>
<feature type="region of interest" description="Disordered" evidence="2">
    <location>
        <begin position="221"/>
        <end position="241"/>
    </location>
</feature>
<evidence type="ECO:0000256" key="2">
    <source>
        <dbReference type="SAM" id="MobiDB-lite"/>
    </source>
</evidence>
<feature type="compositionally biased region" description="Acidic residues" evidence="2">
    <location>
        <begin position="550"/>
        <end position="566"/>
    </location>
</feature>
<name>A0A061B7T7_RHOTO</name>
<feature type="compositionally biased region" description="Low complexity" evidence="2">
    <location>
        <begin position="312"/>
        <end position="322"/>
    </location>
</feature>
<dbReference type="GO" id="GO:0000056">
    <property type="term" value="P:ribosomal small subunit export from nucleus"/>
    <property type="evidence" value="ECO:0007669"/>
    <property type="project" value="TreeGrafter"/>
</dbReference>
<dbReference type="GO" id="GO:0042274">
    <property type="term" value="P:ribosomal small subunit biogenesis"/>
    <property type="evidence" value="ECO:0007669"/>
    <property type="project" value="InterPro"/>
</dbReference>
<evidence type="ECO:0000313" key="3">
    <source>
        <dbReference type="EMBL" id="CDR43943.1"/>
    </source>
</evidence>
<accession>A0A061B7T7</accession>
<feature type="region of interest" description="Disordered" evidence="2">
    <location>
        <begin position="110"/>
        <end position="161"/>
    </location>
</feature>
<feature type="region of interest" description="Disordered" evidence="2">
    <location>
        <begin position="341"/>
        <end position="378"/>
    </location>
</feature>
<dbReference type="InterPro" id="IPR007307">
    <property type="entry name" value="Ltv1"/>
</dbReference>
<reference evidence="3" key="1">
    <citation type="journal article" date="2014" name="Genome Announc.">
        <title>Draft genome sequence of Rhodosporidium toruloides CECT1137, an oleaginous yeast of biotechnological interest.</title>
        <authorList>
            <person name="Morin N."/>
            <person name="Calcas X."/>
            <person name="Devillers H."/>
            <person name="Durrens P."/>
            <person name="Sherman D.J."/>
            <person name="Nicaud J.-M."/>
            <person name="Neuveglise C."/>
        </authorList>
    </citation>
    <scope>NUCLEOTIDE SEQUENCE</scope>
    <source>
        <strain evidence="3">CECT1137</strain>
    </source>
</reference>
<protein>
    <submittedName>
        <fullName evidence="3">RHTO0S08e08284g1_1</fullName>
    </submittedName>
</protein>
<feature type="compositionally biased region" description="Basic and acidic residues" evidence="2">
    <location>
        <begin position="567"/>
        <end position="614"/>
    </location>
</feature>
<organism evidence="3">
    <name type="scientific">Rhodotorula toruloides</name>
    <name type="common">Yeast</name>
    <name type="synonym">Rhodosporidium toruloides</name>
    <dbReference type="NCBI Taxonomy" id="5286"/>
    <lineage>
        <taxon>Eukaryota</taxon>
        <taxon>Fungi</taxon>
        <taxon>Dikarya</taxon>
        <taxon>Basidiomycota</taxon>
        <taxon>Pucciniomycotina</taxon>
        <taxon>Microbotryomycetes</taxon>
        <taxon>Sporidiobolales</taxon>
        <taxon>Sporidiobolaceae</taxon>
        <taxon>Rhodotorula</taxon>
    </lineage>
</organism>
<feature type="compositionally biased region" description="Acidic residues" evidence="2">
    <location>
        <begin position="279"/>
        <end position="288"/>
    </location>
</feature>
<dbReference type="Pfam" id="PF04180">
    <property type="entry name" value="LTV"/>
    <property type="match status" value="1"/>
</dbReference>
<feature type="region of interest" description="Disordered" evidence="2">
    <location>
        <begin position="506"/>
        <end position="643"/>
    </location>
</feature>
<dbReference type="EMBL" id="LK052943">
    <property type="protein sequence ID" value="CDR43943.1"/>
    <property type="molecule type" value="Genomic_DNA"/>
</dbReference>
<evidence type="ECO:0000256" key="1">
    <source>
        <dbReference type="ARBA" id="ARBA00009078"/>
    </source>
</evidence>
<dbReference type="GO" id="GO:0005829">
    <property type="term" value="C:cytosol"/>
    <property type="evidence" value="ECO:0007669"/>
    <property type="project" value="TreeGrafter"/>
</dbReference>
<feature type="region of interest" description="Disordered" evidence="2">
    <location>
        <begin position="270"/>
        <end position="322"/>
    </location>
</feature>
<dbReference type="OrthoDB" id="5852896at2759"/>
<dbReference type="PANTHER" id="PTHR21531">
    <property type="entry name" value="LOW-TEMPERATURE VIABILITY PROTEIN LTV1-RELATED"/>
    <property type="match status" value="1"/>
</dbReference>
<feature type="compositionally biased region" description="Acidic residues" evidence="2">
    <location>
        <begin position="350"/>
        <end position="366"/>
    </location>
</feature>